<accession>A0A1T5D837</accession>
<dbReference type="EMBL" id="FUYP01000013">
    <property type="protein sequence ID" value="SKB67703.1"/>
    <property type="molecule type" value="Genomic_DNA"/>
</dbReference>
<dbReference type="OrthoDB" id="8265259at2"/>
<dbReference type="InterPro" id="IPR014710">
    <property type="entry name" value="RmlC-like_jellyroll"/>
</dbReference>
<dbReference type="AlphaFoldDB" id="A0A1T5D837"/>
<evidence type="ECO:0000313" key="1">
    <source>
        <dbReference type="EMBL" id="SKB67703.1"/>
    </source>
</evidence>
<evidence type="ECO:0000313" key="2">
    <source>
        <dbReference type="Proteomes" id="UP000190044"/>
    </source>
</evidence>
<dbReference type="Gene3D" id="2.60.120.10">
    <property type="entry name" value="Jelly Rolls"/>
    <property type="match status" value="1"/>
</dbReference>
<organism evidence="1 2">
    <name type="scientific">Sphingopyxis flava</name>
    <dbReference type="NCBI Taxonomy" id="1507287"/>
    <lineage>
        <taxon>Bacteria</taxon>
        <taxon>Pseudomonadati</taxon>
        <taxon>Pseudomonadota</taxon>
        <taxon>Alphaproteobacteria</taxon>
        <taxon>Sphingomonadales</taxon>
        <taxon>Sphingomonadaceae</taxon>
        <taxon>Sphingopyxis</taxon>
    </lineage>
</organism>
<proteinExistence type="predicted"/>
<reference evidence="2" key="1">
    <citation type="submission" date="2017-02" db="EMBL/GenBank/DDBJ databases">
        <authorList>
            <person name="Varghese N."/>
            <person name="Submissions S."/>
        </authorList>
    </citation>
    <scope>NUCLEOTIDE SEQUENCE [LARGE SCALE GENOMIC DNA]</scope>
    <source>
        <strain evidence="2">R11H</strain>
    </source>
</reference>
<sequence>MALQHAKPGEVVHLPSLAPERGATGTAALVKSDRFEAIHLVVPAGSTIPPHHVAGYLTLHCLEGRVTLGPSDIELGAGDWVYLERGDPHSVQGVEDARLLLTILFDTPAAQ</sequence>
<dbReference type="InterPro" id="IPR011051">
    <property type="entry name" value="RmlC_Cupin_sf"/>
</dbReference>
<evidence type="ECO:0008006" key="3">
    <source>
        <dbReference type="Google" id="ProtNLM"/>
    </source>
</evidence>
<protein>
    <recommendedName>
        <fullName evidence="3">Cupin domain protein</fullName>
    </recommendedName>
</protein>
<keyword evidence="2" id="KW-1185">Reference proteome</keyword>
<dbReference type="RefSeq" id="WP_079638913.1">
    <property type="nucleotide sequence ID" value="NZ_FUYP01000013.1"/>
</dbReference>
<dbReference type="SUPFAM" id="SSF51182">
    <property type="entry name" value="RmlC-like cupins"/>
    <property type="match status" value="1"/>
</dbReference>
<dbReference type="Proteomes" id="UP000190044">
    <property type="component" value="Unassembled WGS sequence"/>
</dbReference>
<gene>
    <name evidence="1" type="ORF">SAMN06295937_101351</name>
</gene>
<name>A0A1T5D837_9SPHN</name>